<dbReference type="AlphaFoldDB" id="A0AAW9Q8I1"/>
<dbReference type="GO" id="GO:0003677">
    <property type="term" value="F:DNA binding"/>
    <property type="evidence" value="ECO:0007669"/>
    <property type="project" value="UniProtKB-KW"/>
</dbReference>
<dbReference type="EMBL" id="JAZIBG010000009">
    <property type="protein sequence ID" value="MEF7612982.1"/>
    <property type="molecule type" value="Genomic_DNA"/>
</dbReference>
<dbReference type="Gene3D" id="3.40.50.2300">
    <property type="match status" value="1"/>
</dbReference>
<evidence type="ECO:0000256" key="2">
    <source>
        <dbReference type="ARBA" id="ARBA00023125"/>
    </source>
</evidence>
<dbReference type="SUPFAM" id="SSF52172">
    <property type="entry name" value="CheY-like"/>
    <property type="match status" value="1"/>
</dbReference>
<dbReference type="InterPro" id="IPR058245">
    <property type="entry name" value="NreC/VraR/RcsB-like_REC"/>
</dbReference>
<keyword evidence="7" id="KW-1185">Reference proteome</keyword>
<feature type="domain" description="Response regulatory" evidence="5">
    <location>
        <begin position="10"/>
        <end position="125"/>
    </location>
</feature>
<gene>
    <name evidence="6" type="ORF">V4F39_03595</name>
</gene>
<dbReference type="PROSITE" id="PS50110">
    <property type="entry name" value="RESPONSE_REGULATORY"/>
    <property type="match status" value="1"/>
</dbReference>
<reference evidence="6 7" key="1">
    <citation type="submission" date="2024-02" db="EMBL/GenBank/DDBJ databases">
        <title>Genome sequence of Aquincola sp. MAHUQ-54.</title>
        <authorList>
            <person name="Huq M.A."/>
        </authorList>
    </citation>
    <scope>NUCLEOTIDE SEQUENCE [LARGE SCALE GENOMIC DNA]</scope>
    <source>
        <strain evidence="6 7">MAHUQ-54</strain>
    </source>
</reference>
<dbReference type="CDD" id="cd06170">
    <property type="entry name" value="LuxR_C_like"/>
    <property type="match status" value="1"/>
</dbReference>
<proteinExistence type="predicted"/>
<dbReference type="SUPFAM" id="SSF46894">
    <property type="entry name" value="C-terminal effector domain of the bipartite response regulators"/>
    <property type="match status" value="1"/>
</dbReference>
<sequence>MSPPSTSPLRVMLVDDHALVRMGFRMLLADAQIDVVAEAGTGEDACAAYAQAQPDVVVLDLSMPGMGGLEALRRLLAQDPKARVLVLSAHEDTAHPRRALKAGALGYLGKRSAPDALIAAVTAVGAGRPYVDAATAQVLALATVTGETSPAEGLSEREFSVFVQLARGLSVAQIAENLKLSPSTVGTHLYHVKQKLGASNQSELTLVALRWGLIEA</sequence>
<accession>A0AAW9Q8I1</accession>
<organism evidence="6 7">
    <name type="scientific">Aquincola agrisoli</name>
    <dbReference type="NCBI Taxonomy" id="3119538"/>
    <lineage>
        <taxon>Bacteria</taxon>
        <taxon>Pseudomonadati</taxon>
        <taxon>Pseudomonadota</taxon>
        <taxon>Betaproteobacteria</taxon>
        <taxon>Burkholderiales</taxon>
        <taxon>Sphaerotilaceae</taxon>
        <taxon>Aquincola</taxon>
    </lineage>
</organism>
<dbReference type="InterPro" id="IPR011006">
    <property type="entry name" value="CheY-like_superfamily"/>
</dbReference>
<dbReference type="RefSeq" id="WP_332287896.1">
    <property type="nucleotide sequence ID" value="NZ_JAZIBG010000009.1"/>
</dbReference>
<evidence type="ECO:0000256" key="3">
    <source>
        <dbReference type="PROSITE-ProRule" id="PRU00169"/>
    </source>
</evidence>
<evidence type="ECO:0000313" key="7">
    <source>
        <dbReference type="Proteomes" id="UP001336250"/>
    </source>
</evidence>
<dbReference type="GO" id="GO:0000160">
    <property type="term" value="P:phosphorelay signal transduction system"/>
    <property type="evidence" value="ECO:0007669"/>
    <property type="project" value="InterPro"/>
</dbReference>
<dbReference type="InterPro" id="IPR000792">
    <property type="entry name" value="Tscrpt_reg_LuxR_C"/>
</dbReference>
<dbReference type="CDD" id="cd17535">
    <property type="entry name" value="REC_NarL-like"/>
    <property type="match status" value="1"/>
</dbReference>
<dbReference type="SMART" id="SM00448">
    <property type="entry name" value="REC"/>
    <property type="match status" value="1"/>
</dbReference>
<dbReference type="PRINTS" id="PR00038">
    <property type="entry name" value="HTHLUXR"/>
</dbReference>
<dbReference type="PROSITE" id="PS50043">
    <property type="entry name" value="HTH_LUXR_2"/>
    <property type="match status" value="1"/>
</dbReference>
<evidence type="ECO:0000259" key="4">
    <source>
        <dbReference type="PROSITE" id="PS50043"/>
    </source>
</evidence>
<feature type="domain" description="HTH luxR-type" evidence="4">
    <location>
        <begin position="147"/>
        <end position="212"/>
    </location>
</feature>
<comment type="caution">
    <text evidence="6">The sequence shown here is derived from an EMBL/GenBank/DDBJ whole genome shotgun (WGS) entry which is preliminary data.</text>
</comment>
<dbReference type="InterPro" id="IPR039420">
    <property type="entry name" value="WalR-like"/>
</dbReference>
<dbReference type="GO" id="GO:0006355">
    <property type="term" value="P:regulation of DNA-templated transcription"/>
    <property type="evidence" value="ECO:0007669"/>
    <property type="project" value="InterPro"/>
</dbReference>
<dbReference type="PANTHER" id="PTHR43214">
    <property type="entry name" value="TWO-COMPONENT RESPONSE REGULATOR"/>
    <property type="match status" value="1"/>
</dbReference>
<dbReference type="InterPro" id="IPR016032">
    <property type="entry name" value="Sig_transdc_resp-reg_C-effctor"/>
</dbReference>
<keyword evidence="1 3" id="KW-0597">Phosphoprotein</keyword>
<feature type="modified residue" description="4-aspartylphosphate" evidence="3">
    <location>
        <position position="60"/>
    </location>
</feature>
<dbReference type="SMART" id="SM00421">
    <property type="entry name" value="HTH_LUXR"/>
    <property type="match status" value="1"/>
</dbReference>
<protein>
    <submittedName>
        <fullName evidence="6">Response regulator transcription factor</fullName>
    </submittedName>
</protein>
<name>A0AAW9Q8I1_9BURK</name>
<dbReference type="Pfam" id="PF00196">
    <property type="entry name" value="GerE"/>
    <property type="match status" value="1"/>
</dbReference>
<dbReference type="Proteomes" id="UP001336250">
    <property type="component" value="Unassembled WGS sequence"/>
</dbReference>
<dbReference type="InterPro" id="IPR001789">
    <property type="entry name" value="Sig_transdc_resp-reg_receiver"/>
</dbReference>
<keyword evidence="2" id="KW-0238">DNA-binding</keyword>
<dbReference type="Pfam" id="PF00072">
    <property type="entry name" value="Response_reg"/>
    <property type="match status" value="1"/>
</dbReference>
<dbReference type="PROSITE" id="PS00622">
    <property type="entry name" value="HTH_LUXR_1"/>
    <property type="match status" value="1"/>
</dbReference>
<evidence type="ECO:0000259" key="5">
    <source>
        <dbReference type="PROSITE" id="PS50110"/>
    </source>
</evidence>
<evidence type="ECO:0000256" key="1">
    <source>
        <dbReference type="ARBA" id="ARBA00022553"/>
    </source>
</evidence>
<evidence type="ECO:0000313" key="6">
    <source>
        <dbReference type="EMBL" id="MEF7612982.1"/>
    </source>
</evidence>
<dbReference type="PANTHER" id="PTHR43214:SF43">
    <property type="entry name" value="TWO-COMPONENT RESPONSE REGULATOR"/>
    <property type="match status" value="1"/>
</dbReference>